<evidence type="ECO:0000313" key="2">
    <source>
        <dbReference type="Proteomes" id="UP000321793"/>
    </source>
</evidence>
<gene>
    <name evidence="1" type="ORF">KLO01_00880</name>
</gene>
<proteinExistence type="predicted"/>
<keyword evidence="2" id="KW-1185">Reference proteome</keyword>
<evidence type="ECO:0008006" key="3">
    <source>
        <dbReference type="Google" id="ProtNLM"/>
    </source>
</evidence>
<dbReference type="EMBL" id="BKBA01000002">
    <property type="protein sequence ID" value="GEQ12041.1"/>
    <property type="molecule type" value="Genomic_DNA"/>
</dbReference>
<reference evidence="1 2" key="1">
    <citation type="submission" date="2019-07" db="EMBL/GenBank/DDBJ databases">
        <title>Whole genome shotgun sequence of Knoellia locipacati NBRC 109775.</title>
        <authorList>
            <person name="Hosoyama A."/>
            <person name="Uohara A."/>
            <person name="Ohji S."/>
            <person name="Ichikawa N."/>
        </authorList>
    </citation>
    <scope>NUCLEOTIDE SEQUENCE [LARGE SCALE GENOMIC DNA]</scope>
    <source>
        <strain evidence="1 2">NBRC 109775</strain>
    </source>
</reference>
<protein>
    <recommendedName>
        <fullName evidence="3">SseB protein N-terminal domain-containing protein</fullName>
    </recommendedName>
</protein>
<dbReference type="RefSeq" id="WP_147061589.1">
    <property type="nucleotide sequence ID" value="NZ_BAABDN010000001.1"/>
</dbReference>
<dbReference type="OrthoDB" id="3635752at2"/>
<organism evidence="1 2">
    <name type="scientific">Knoellia locipacati</name>
    <dbReference type="NCBI Taxonomy" id="882824"/>
    <lineage>
        <taxon>Bacteria</taxon>
        <taxon>Bacillati</taxon>
        <taxon>Actinomycetota</taxon>
        <taxon>Actinomycetes</taxon>
        <taxon>Micrococcales</taxon>
        <taxon>Intrasporangiaceae</taxon>
        <taxon>Knoellia</taxon>
    </lineage>
</organism>
<comment type="caution">
    <text evidence="1">The sequence shown here is derived from an EMBL/GenBank/DDBJ whole genome shotgun (WGS) entry which is preliminary data.</text>
</comment>
<sequence>MSDATGTPSIDSLAEVVRTSGADVDAQSALWGAMFGLDKWWFIARGTLPDVSPVVGVVDGVPSLLAFTSGARARECALTMGFAEEKAGQALAVAPQSVLETTDHLMSQGVQRLVVDQGVLGFFAPLGQLRPIAEFVAQSRG</sequence>
<dbReference type="Proteomes" id="UP000321793">
    <property type="component" value="Unassembled WGS sequence"/>
</dbReference>
<accession>A0A512SVR3</accession>
<name>A0A512SVR3_9MICO</name>
<evidence type="ECO:0000313" key="1">
    <source>
        <dbReference type="EMBL" id="GEQ12041.1"/>
    </source>
</evidence>
<dbReference type="AlphaFoldDB" id="A0A512SVR3"/>